<dbReference type="InParanoid" id="A0A1B6PN58"/>
<reference evidence="4 5" key="1">
    <citation type="journal article" date="2009" name="Nature">
        <title>The Sorghum bicolor genome and the diversification of grasses.</title>
        <authorList>
            <person name="Paterson A.H."/>
            <person name="Bowers J.E."/>
            <person name="Bruggmann R."/>
            <person name="Dubchak I."/>
            <person name="Grimwood J."/>
            <person name="Gundlach H."/>
            <person name="Haberer G."/>
            <person name="Hellsten U."/>
            <person name="Mitros T."/>
            <person name="Poliakov A."/>
            <person name="Schmutz J."/>
            <person name="Spannagl M."/>
            <person name="Tang H."/>
            <person name="Wang X."/>
            <person name="Wicker T."/>
            <person name="Bharti A.K."/>
            <person name="Chapman J."/>
            <person name="Feltus F.A."/>
            <person name="Gowik U."/>
            <person name="Grigoriev I.V."/>
            <person name="Lyons E."/>
            <person name="Maher C.A."/>
            <person name="Martis M."/>
            <person name="Narechania A."/>
            <person name="Otillar R.P."/>
            <person name="Penning B.W."/>
            <person name="Salamov A.A."/>
            <person name="Wang Y."/>
            <person name="Zhang L."/>
            <person name="Carpita N.C."/>
            <person name="Freeling M."/>
            <person name="Gingle A.R."/>
            <person name="Hash C.T."/>
            <person name="Keller B."/>
            <person name="Klein P."/>
            <person name="Kresovich S."/>
            <person name="McCann M.C."/>
            <person name="Ming R."/>
            <person name="Peterson D.G."/>
            <person name="Mehboob-ur-Rahman"/>
            <person name="Ware D."/>
            <person name="Westhoff P."/>
            <person name="Mayer K.F."/>
            <person name="Messing J."/>
            <person name="Rokhsar D.S."/>
        </authorList>
    </citation>
    <scope>NUCLEOTIDE SEQUENCE [LARGE SCALE GENOMIC DNA]</scope>
    <source>
        <strain evidence="5">cv. BTx623</strain>
    </source>
</reference>
<evidence type="ECO:0000313" key="5">
    <source>
        <dbReference type="Proteomes" id="UP000000768"/>
    </source>
</evidence>
<reference evidence="5" key="2">
    <citation type="journal article" date="2018" name="Plant J.">
        <title>The Sorghum bicolor reference genome: improved assembly, gene annotations, a transcriptome atlas, and signatures of genome organization.</title>
        <authorList>
            <person name="McCormick R.F."/>
            <person name="Truong S.K."/>
            <person name="Sreedasyam A."/>
            <person name="Jenkins J."/>
            <person name="Shu S."/>
            <person name="Sims D."/>
            <person name="Kennedy M."/>
            <person name="Amirebrahimi M."/>
            <person name="Weers B.D."/>
            <person name="McKinley B."/>
            <person name="Mattison A."/>
            <person name="Morishige D.T."/>
            <person name="Grimwood J."/>
            <person name="Schmutz J."/>
            <person name="Mullet J.E."/>
        </authorList>
    </citation>
    <scope>NUCLEOTIDE SEQUENCE [LARGE SCALE GENOMIC DNA]</scope>
    <source>
        <strain evidence="5">cv. BTx623</strain>
    </source>
</reference>
<evidence type="ECO:0000259" key="3">
    <source>
        <dbReference type="Pfam" id="PF23548"/>
    </source>
</evidence>
<dbReference type="ExpressionAtlas" id="A0A1B6PN58">
    <property type="expression patterns" value="baseline and differential"/>
</dbReference>
<feature type="region of interest" description="Disordered" evidence="1">
    <location>
        <begin position="315"/>
        <end position="337"/>
    </location>
</feature>
<dbReference type="Gramene" id="KXG27087">
    <property type="protein sequence ID" value="KXG27087"/>
    <property type="gene ID" value="SORBI_3006G210200"/>
</dbReference>
<feature type="region of interest" description="Disordered" evidence="1">
    <location>
        <begin position="869"/>
        <end position="909"/>
    </location>
</feature>
<feature type="compositionally biased region" description="Polar residues" evidence="1">
    <location>
        <begin position="386"/>
        <end position="396"/>
    </location>
</feature>
<proteinExistence type="predicted"/>
<dbReference type="PANTHER" id="PTHR33411:SF5">
    <property type="entry name" value="OS04G0610200 PROTEIN"/>
    <property type="match status" value="1"/>
</dbReference>
<feature type="region of interest" description="Disordered" evidence="1">
    <location>
        <begin position="750"/>
        <end position="773"/>
    </location>
</feature>
<feature type="compositionally biased region" description="Acidic residues" evidence="1">
    <location>
        <begin position="1005"/>
        <end position="1019"/>
    </location>
</feature>
<evidence type="ECO:0000259" key="2">
    <source>
        <dbReference type="Pfam" id="PF23547"/>
    </source>
</evidence>
<dbReference type="FunCoup" id="A0A1B6PN58">
    <property type="interactions" value="372"/>
</dbReference>
<evidence type="ECO:0000313" key="4">
    <source>
        <dbReference type="EMBL" id="KXG27087.1"/>
    </source>
</evidence>
<feature type="compositionally biased region" description="Basic and acidic residues" evidence="1">
    <location>
        <begin position="615"/>
        <end position="628"/>
    </location>
</feature>
<feature type="compositionally biased region" description="Polar residues" evidence="1">
    <location>
        <begin position="971"/>
        <end position="984"/>
    </location>
</feature>
<accession>A0A1B6PN58</accession>
<dbReference type="PANTHER" id="PTHR33411">
    <property type="entry name" value="OS08G0392500 PROTEIN"/>
    <property type="match status" value="1"/>
</dbReference>
<organism evidence="4 5">
    <name type="scientific">Sorghum bicolor</name>
    <name type="common">Sorghum</name>
    <name type="synonym">Sorghum vulgare</name>
    <dbReference type="NCBI Taxonomy" id="4558"/>
    <lineage>
        <taxon>Eukaryota</taxon>
        <taxon>Viridiplantae</taxon>
        <taxon>Streptophyta</taxon>
        <taxon>Embryophyta</taxon>
        <taxon>Tracheophyta</taxon>
        <taxon>Spermatophyta</taxon>
        <taxon>Magnoliopsida</taxon>
        <taxon>Liliopsida</taxon>
        <taxon>Poales</taxon>
        <taxon>Poaceae</taxon>
        <taxon>PACMAD clade</taxon>
        <taxon>Panicoideae</taxon>
        <taxon>Andropogonodae</taxon>
        <taxon>Andropogoneae</taxon>
        <taxon>Sorghinae</taxon>
        <taxon>Sorghum</taxon>
    </lineage>
</organism>
<dbReference type="InterPro" id="IPR057024">
    <property type="entry name" value="Znr_FGT1_1"/>
</dbReference>
<feature type="compositionally biased region" description="Basic and acidic residues" evidence="1">
    <location>
        <begin position="1020"/>
        <end position="1029"/>
    </location>
</feature>
<feature type="compositionally biased region" description="Basic and acidic residues" evidence="1">
    <location>
        <begin position="869"/>
        <end position="882"/>
    </location>
</feature>
<dbReference type="Proteomes" id="UP000000768">
    <property type="component" value="Chromosome 6"/>
</dbReference>
<feature type="region of interest" description="Disordered" evidence="1">
    <location>
        <begin position="499"/>
        <end position="541"/>
    </location>
</feature>
<protein>
    <submittedName>
        <fullName evidence="4">Uncharacterized protein</fullName>
    </submittedName>
</protein>
<feature type="compositionally biased region" description="Polar residues" evidence="1">
    <location>
        <begin position="883"/>
        <end position="901"/>
    </location>
</feature>
<dbReference type="InterPro" id="IPR057025">
    <property type="entry name" value="Znr_FGT1_2"/>
</dbReference>
<feature type="compositionally biased region" description="Basic and acidic residues" evidence="1">
    <location>
        <begin position="751"/>
        <end position="765"/>
    </location>
</feature>
<keyword evidence="5" id="KW-1185">Reference proteome</keyword>
<gene>
    <name evidence="4" type="ORF">SORBI_3006G210200</name>
</gene>
<feature type="domain" description="FORGETTER1 first zinc ribbon" evidence="2">
    <location>
        <begin position="8"/>
        <end position="42"/>
    </location>
</feature>
<dbReference type="Pfam" id="PF23548">
    <property type="entry name" value="Zn_ribbon_FGT1_2"/>
    <property type="match status" value="1"/>
</dbReference>
<feature type="compositionally biased region" description="Basic residues" evidence="1">
    <location>
        <begin position="502"/>
        <end position="511"/>
    </location>
</feature>
<dbReference type="OMA" id="NMRSMSK"/>
<evidence type="ECO:0000256" key="1">
    <source>
        <dbReference type="SAM" id="MobiDB-lite"/>
    </source>
</evidence>
<name>A0A1B6PN58_SORBI</name>
<feature type="compositionally biased region" description="Low complexity" evidence="1">
    <location>
        <begin position="561"/>
        <end position="574"/>
    </location>
</feature>
<feature type="region of interest" description="Disordered" evidence="1">
    <location>
        <begin position="561"/>
        <end position="628"/>
    </location>
</feature>
<feature type="region of interest" description="Disordered" evidence="1">
    <location>
        <begin position="971"/>
        <end position="1029"/>
    </location>
</feature>
<feature type="region of interest" description="Disordered" evidence="1">
    <location>
        <begin position="369"/>
        <end position="404"/>
    </location>
</feature>
<dbReference type="EMBL" id="CM000765">
    <property type="protein sequence ID" value="KXG27087.1"/>
    <property type="molecule type" value="Genomic_DNA"/>
</dbReference>
<sequence>MAPLPGIVEVRCAGCGETLEVEPGLTEFACPDCGTHQSLPPELMPRRPRRALPLPERRAPLAAPSRIACGGCSAVLSVPHGQGGFACPLCGAELAVPPAAAISVVAPPSAVPITPSRLAQPSEVCPGPSSQLTHARYIQRPIHLEQTHGQHLRHSFREEPFTSSRADTGTEIPVVGRLQSKPADPLSQREESHTEPLDETILRHSKKKSIFVASPDSYPVRKVHEEHLNQALYASEGQGMSSNSSICADKKEYRFSNDIVTVRSKQKVGNVVAPSILEQEQTKSLNQAVDEQQADEIHKNTVHADKVQVEFASETGNCKKSGGSKGNQKRSKILMNSANVSPLLRRSKRLVKGSHEHDVLDIDPIEKIDAPSNQNLSEAPEIGRTQADSDTSSTGQRFPLDRSNEWDVDGATTPAFNHCTQQAEQFPRTQMYSLETRWTLPVASSNSWHDYEIPQESFSGVGQLDKGYSEVHSNPAGMQNQDMNGPLVQEICSDKNCSGHGQLKHHNKNHSHSQLGRQKRNGFTCPSPNGGGHPEDQSFSGPCLQNLSASCSRLAASATTTLPTVTPPSTNLPLKRSSTTSLHQQPPSGLNSQDAPCGDLLPGPTSNSSKKRRGRGPEKLMEPRKEAERPMLIPSGTDWIVQPPCPKVANTLSILIKQNYPGIYVSDDTIGNVQSCEHVVYHWHQCPPDTRTTILDEFLKRYKWSPGHEEECQKIFDRKAVRQLMNLFCYEKQRVRQVLASKKTKALSVRRAHDEMELEQDGGREDPDEQQGEASVMVLEHEDPLKWKPFVPVWMKPKWWEMLCDHWAKDENIKVSCQQRKNRYSGKRRNAACPLKIRLHEEIVDLDNGGKLGVDIDSPTNILRESVDQRACQTEDKRDQANREAQSIQLGSHSVQRQAGSGKQGRHCDTISVSKKAQCEPLSKSSPVCVSKRGEQPMFTIEQVQEMITQALQGLNEAWEKKFLSLEQKMPSISSSQTVSNGVKESSLAVGRSKRCKLARQDTLDSMDEEDPDAEDDSDYQIKEEEHSS</sequence>
<feature type="compositionally biased region" description="Polar residues" evidence="1">
    <location>
        <begin position="576"/>
        <end position="594"/>
    </location>
</feature>
<dbReference type="AlphaFoldDB" id="A0A1B6PN58"/>
<dbReference type="Pfam" id="PF23547">
    <property type="entry name" value="Zn_ribbon_FGT1_1"/>
    <property type="match status" value="1"/>
</dbReference>
<dbReference type="eggNOG" id="KOG1513">
    <property type="taxonomic scope" value="Eukaryota"/>
</dbReference>
<feature type="domain" description="FORGETTER1 second zinc ribbon" evidence="3">
    <location>
        <begin position="66"/>
        <end position="97"/>
    </location>
</feature>